<protein>
    <recommendedName>
        <fullName evidence="7">Guanylate cyclase activator 2B</fullName>
    </recommendedName>
</protein>
<dbReference type="PANTHER" id="PTHR11318:SF4">
    <property type="entry name" value="GUANYLATE CYCLASE ACTIVATOR 2B"/>
    <property type="match status" value="1"/>
</dbReference>
<evidence type="ECO:0000256" key="6">
    <source>
        <dbReference type="ARBA" id="ARBA00037765"/>
    </source>
</evidence>
<dbReference type="PRINTS" id="PR00774">
    <property type="entry name" value="GUANYLIN"/>
</dbReference>
<dbReference type="InterPro" id="IPR036382">
    <property type="entry name" value="Guanylin_sf"/>
</dbReference>
<evidence type="ECO:0000313" key="9">
    <source>
        <dbReference type="Proteomes" id="UP000694620"/>
    </source>
</evidence>
<dbReference type="Proteomes" id="UP000694620">
    <property type="component" value="Chromosome 8"/>
</dbReference>
<dbReference type="GO" id="GO:0005576">
    <property type="term" value="C:extracellular region"/>
    <property type="evidence" value="ECO:0007669"/>
    <property type="project" value="UniProtKB-SubCell"/>
</dbReference>
<organism evidence="8 9">
    <name type="scientific">Erpetoichthys calabaricus</name>
    <name type="common">Rope fish</name>
    <name type="synonym">Calamoichthys calabaricus</name>
    <dbReference type="NCBI Taxonomy" id="27687"/>
    <lineage>
        <taxon>Eukaryota</taxon>
        <taxon>Metazoa</taxon>
        <taxon>Chordata</taxon>
        <taxon>Craniata</taxon>
        <taxon>Vertebrata</taxon>
        <taxon>Euteleostomi</taxon>
        <taxon>Actinopterygii</taxon>
        <taxon>Polypteriformes</taxon>
        <taxon>Polypteridae</taxon>
        <taxon>Erpetoichthys</taxon>
    </lineage>
</organism>
<dbReference type="InterPro" id="IPR000879">
    <property type="entry name" value="Guanylin"/>
</dbReference>
<sequence length="106" mass="12294">TSKCYLSVIKYFLAYQQQIPHNQYDGDVSFSLESVKRLWALMDTARNPNMAPVSFQALCANVALPEEFKALCEKQEASAIFYRLGEYMHQKQNYSSVLTRFYCKNC</sequence>
<evidence type="ECO:0000256" key="7">
    <source>
        <dbReference type="ARBA" id="ARBA00041176"/>
    </source>
</evidence>
<dbReference type="Ensembl" id="ENSECRT00000015954.1">
    <property type="protein sequence ID" value="ENSECRP00000015675.1"/>
    <property type="gene ID" value="ENSECRG00000010462.1"/>
</dbReference>
<comment type="function">
    <text evidence="6">Endogenous activator of intestinal guanylate cyclase. It stimulates this enzyme through the same receptor binding region as the heat-stable enterotoxins. May be a potent physiological regulator of intestinal fluid and electrolyte transport. May be an autocrine/paracrine regulator of intestinal salt and water transport.</text>
</comment>
<reference evidence="8" key="1">
    <citation type="submission" date="2021-06" db="EMBL/GenBank/DDBJ databases">
        <authorList>
            <consortium name="Wellcome Sanger Institute Data Sharing"/>
        </authorList>
    </citation>
    <scope>NUCLEOTIDE SEQUENCE [LARGE SCALE GENOMIC DNA]</scope>
</reference>
<comment type="similarity">
    <text evidence="2">Belongs to the guanylin family.</text>
</comment>
<dbReference type="GO" id="GO:0030250">
    <property type="term" value="F:guanylate cyclase activator activity"/>
    <property type="evidence" value="ECO:0007669"/>
    <property type="project" value="InterPro"/>
</dbReference>
<evidence type="ECO:0000256" key="3">
    <source>
        <dbReference type="ARBA" id="ARBA00022525"/>
    </source>
</evidence>
<reference evidence="8" key="3">
    <citation type="submission" date="2025-09" db="UniProtKB">
        <authorList>
            <consortium name="Ensembl"/>
        </authorList>
    </citation>
    <scope>IDENTIFICATION</scope>
</reference>
<keyword evidence="3" id="KW-0964">Secreted</keyword>
<keyword evidence="4" id="KW-0732">Signal</keyword>
<evidence type="ECO:0000313" key="8">
    <source>
        <dbReference type="Ensembl" id="ENSECRP00000015675.1"/>
    </source>
</evidence>
<reference evidence="8" key="2">
    <citation type="submission" date="2025-08" db="UniProtKB">
        <authorList>
            <consortium name="Ensembl"/>
        </authorList>
    </citation>
    <scope>IDENTIFICATION</scope>
</reference>
<comment type="subcellular location">
    <subcellularLocation>
        <location evidence="1">Secreted</location>
    </subcellularLocation>
</comment>
<accession>A0A8C4SDE5</accession>
<dbReference type="SUPFAM" id="SSF89890">
    <property type="entry name" value="Proguanylin"/>
    <property type="match status" value="1"/>
</dbReference>
<evidence type="ECO:0000256" key="4">
    <source>
        <dbReference type="ARBA" id="ARBA00022729"/>
    </source>
</evidence>
<proteinExistence type="inferred from homology"/>
<dbReference type="AlphaFoldDB" id="A0A8C4SDE5"/>
<keyword evidence="5" id="KW-1015">Disulfide bond</keyword>
<dbReference type="Pfam" id="PF02058">
    <property type="entry name" value="Guanylin"/>
    <property type="match status" value="1"/>
</dbReference>
<evidence type="ECO:0000256" key="1">
    <source>
        <dbReference type="ARBA" id="ARBA00004613"/>
    </source>
</evidence>
<dbReference type="Gene3D" id="3.90.1450.10">
    <property type="entry name" value="Guanylin"/>
    <property type="match status" value="1"/>
</dbReference>
<evidence type="ECO:0000256" key="2">
    <source>
        <dbReference type="ARBA" id="ARBA00009883"/>
    </source>
</evidence>
<name>A0A8C4SDE5_ERPCA</name>
<evidence type="ECO:0000256" key="5">
    <source>
        <dbReference type="ARBA" id="ARBA00023157"/>
    </source>
</evidence>
<keyword evidence="9" id="KW-1185">Reference proteome</keyword>
<dbReference type="PANTHER" id="PTHR11318">
    <property type="entry name" value="GUANYLIN FAMILY MEMBER"/>
    <property type="match status" value="1"/>
</dbReference>